<accession>A0A0E3ZA21</accession>
<keyword evidence="2" id="KW-1185">Reference proteome</keyword>
<dbReference type="Proteomes" id="UP000033103">
    <property type="component" value="Chromosome"/>
</dbReference>
<dbReference type="AlphaFoldDB" id="A0A0E3ZA21"/>
<evidence type="ECO:0000313" key="1">
    <source>
        <dbReference type="EMBL" id="AKC95582.1"/>
    </source>
</evidence>
<gene>
    <name evidence="1" type="ORF">VC03_03480</name>
</gene>
<evidence type="ECO:0000313" key="2">
    <source>
        <dbReference type="Proteomes" id="UP000033103"/>
    </source>
</evidence>
<organism evidence="1 2">
    <name type="scientific">Sneathia vaginalis</name>
    <dbReference type="NCBI Taxonomy" id="187101"/>
    <lineage>
        <taxon>Bacteria</taxon>
        <taxon>Fusobacteriati</taxon>
        <taxon>Fusobacteriota</taxon>
        <taxon>Fusobacteriia</taxon>
        <taxon>Fusobacteriales</taxon>
        <taxon>Leptotrichiaceae</taxon>
        <taxon>Sneathia</taxon>
    </lineage>
</organism>
<dbReference type="RefSeq" id="WP_046328688.1">
    <property type="nucleotide sequence ID" value="NZ_CAUPIC010000002.1"/>
</dbReference>
<evidence type="ECO:0008006" key="3">
    <source>
        <dbReference type="Google" id="ProtNLM"/>
    </source>
</evidence>
<dbReference type="PATRIC" id="fig|1069640.6.peg.686"/>
<name>A0A0E3ZA21_9FUSO</name>
<dbReference type="EMBL" id="CP011280">
    <property type="protein sequence ID" value="AKC95582.1"/>
    <property type="molecule type" value="Genomic_DNA"/>
</dbReference>
<dbReference type="Pfam" id="PF16256">
    <property type="entry name" value="DUF4911"/>
    <property type="match status" value="1"/>
</dbReference>
<dbReference type="InterPro" id="IPR032587">
    <property type="entry name" value="DUF4911"/>
</dbReference>
<proteinExistence type="predicted"/>
<sequence length="80" mass="9407">MTEYEYILRVGRENIDIVNKITEAYEGIGNVRTMDNVDGIVKILTNSHFLNDIDEMLEKIYRVYGIKIDIIDKREWQGVI</sequence>
<dbReference type="HOGENOM" id="CLU_196100_0_0_0"/>
<protein>
    <recommendedName>
        <fullName evidence="3">DUF4911 domain-containing protein</fullName>
    </recommendedName>
</protein>
<reference evidence="1 2" key="1">
    <citation type="journal article" date="2012" name="BMC Genomics">
        <title>Genomic sequence analysis and characterization of Sneathia amnii sp. nov.</title>
        <authorList>
            <consortium name="Vaginal Microbiome Consortium (additional members)"/>
            <person name="Harwich M.D.Jr."/>
            <person name="Serrano M.G."/>
            <person name="Fettweis J.M."/>
            <person name="Alves J.M."/>
            <person name="Reimers M.A."/>
            <person name="Buck G.A."/>
            <person name="Jefferson K.K."/>
        </authorList>
    </citation>
    <scope>NUCLEOTIDE SEQUENCE [LARGE SCALE GENOMIC DNA]</scope>
    <source>
        <strain evidence="1 2">SN35</strain>
    </source>
</reference>
<dbReference type="STRING" id="187101.VC03_03480"/>
<dbReference type="KEGG" id="sns:VC03_03480"/>
<dbReference type="OrthoDB" id="5688at2"/>